<keyword evidence="2" id="KW-1015">Disulfide bond</keyword>
<comment type="caution">
    <text evidence="5">The sequence shown here is derived from an EMBL/GenBank/DDBJ whole genome shotgun (WGS) entry which is preliminary data.</text>
</comment>
<comment type="similarity">
    <text evidence="1">Belongs to the peptidase S1 family.</text>
</comment>
<dbReference type="Gene3D" id="2.40.10.10">
    <property type="entry name" value="Trypsin-like serine proteases"/>
    <property type="match status" value="1"/>
</dbReference>
<sequence>MTKRALIAAVALTAVFTPQAGAVARGVDVADGQYRFNARLTSGPTQVCTGALIGAKWVATALHCMASGEFGEAVIGATTSDGAGGQRRRVVSYTGSDQADFAVAELDRPAEGITPLLVGSTAPKPGDVVRLVGWGKTGGTEVAKRLQTGQFVVDRVDEWVLGVRGWGPNPNTSACASDSGGPYFAERPDGTAVLVSVENSGPLCPHSELETTSRVDPHAKWVGQLINKGATDR</sequence>
<keyword evidence="6" id="KW-1185">Reference proteome</keyword>
<dbReference type="GO" id="GO:0016787">
    <property type="term" value="F:hydrolase activity"/>
    <property type="evidence" value="ECO:0007669"/>
    <property type="project" value="UniProtKB-KW"/>
</dbReference>
<evidence type="ECO:0000313" key="5">
    <source>
        <dbReference type="EMBL" id="MFB9907947.1"/>
    </source>
</evidence>
<dbReference type="EC" id="3.4.21.-" evidence="5"/>
<keyword evidence="5" id="KW-0378">Hydrolase</keyword>
<dbReference type="PRINTS" id="PR00722">
    <property type="entry name" value="CHYMOTRYPSIN"/>
</dbReference>
<dbReference type="InterPro" id="IPR001314">
    <property type="entry name" value="Peptidase_S1A"/>
</dbReference>
<organism evidence="5 6">
    <name type="scientific">Allokutzneria oryzae</name>
    <dbReference type="NCBI Taxonomy" id="1378989"/>
    <lineage>
        <taxon>Bacteria</taxon>
        <taxon>Bacillati</taxon>
        <taxon>Actinomycetota</taxon>
        <taxon>Actinomycetes</taxon>
        <taxon>Pseudonocardiales</taxon>
        <taxon>Pseudonocardiaceae</taxon>
        <taxon>Allokutzneria</taxon>
    </lineage>
</organism>
<reference evidence="5 6" key="1">
    <citation type="submission" date="2024-09" db="EMBL/GenBank/DDBJ databases">
        <authorList>
            <person name="Sun Q."/>
            <person name="Mori K."/>
        </authorList>
    </citation>
    <scope>NUCLEOTIDE SEQUENCE [LARGE SCALE GENOMIC DNA]</scope>
    <source>
        <strain evidence="5 6">TBRC 7907</strain>
    </source>
</reference>
<dbReference type="EMBL" id="JBHLZU010000026">
    <property type="protein sequence ID" value="MFB9907947.1"/>
    <property type="molecule type" value="Genomic_DNA"/>
</dbReference>
<dbReference type="RefSeq" id="WP_377859007.1">
    <property type="nucleotide sequence ID" value="NZ_JBHLZU010000026.1"/>
</dbReference>
<dbReference type="InterPro" id="IPR009003">
    <property type="entry name" value="Peptidase_S1_PA"/>
</dbReference>
<name>A0ABV6A448_9PSEU</name>
<dbReference type="SUPFAM" id="SSF50494">
    <property type="entry name" value="Trypsin-like serine proteases"/>
    <property type="match status" value="1"/>
</dbReference>
<feature type="chain" id="PRO_5045218766" evidence="3">
    <location>
        <begin position="21"/>
        <end position="233"/>
    </location>
</feature>
<protein>
    <submittedName>
        <fullName evidence="5">Trypsin-like serine protease</fullName>
        <ecNumber evidence="5">3.4.21.-</ecNumber>
    </submittedName>
</protein>
<dbReference type="SMART" id="SM00020">
    <property type="entry name" value="Tryp_SPc"/>
    <property type="match status" value="1"/>
</dbReference>
<dbReference type="PROSITE" id="PS50240">
    <property type="entry name" value="TRYPSIN_DOM"/>
    <property type="match status" value="1"/>
</dbReference>
<dbReference type="Pfam" id="PF00089">
    <property type="entry name" value="Trypsin"/>
    <property type="match status" value="1"/>
</dbReference>
<dbReference type="Proteomes" id="UP001589693">
    <property type="component" value="Unassembled WGS sequence"/>
</dbReference>
<evidence type="ECO:0000256" key="3">
    <source>
        <dbReference type="SAM" id="SignalP"/>
    </source>
</evidence>
<evidence type="ECO:0000256" key="1">
    <source>
        <dbReference type="ARBA" id="ARBA00007664"/>
    </source>
</evidence>
<dbReference type="InterPro" id="IPR001254">
    <property type="entry name" value="Trypsin_dom"/>
</dbReference>
<accession>A0ABV6A448</accession>
<dbReference type="PANTHER" id="PTHR24276:SF98">
    <property type="entry name" value="FI18310P1-RELATED"/>
    <property type="match status" value="1"/>
</dbReference>
<feature type="domain" description="Peptidase S1" evidence="4">
    <location>
        <begin position="23"/>
        <end position="227"/>
    </location>
</feature>
<dbReference type="PANTHER" id="PTHR24276">
    <property type="entry name" value="POLYSERASE-RELATED"/>
    <property type="match status" value="1"/>
</dbReference>
<evidence type="ECO:0000256" key="2">
    <source>
        <dbReference type="ARBA" id="ARBA00023157"/>
    </source>
</evidence>
<proteinExistence type="inferred from homology"/>
<evidence type="ECO:0000259" key="4">
    <source>
        <dbReference type="PROSITE" id="PS50240"/>
    </source>
</evidence>
<feature type="signal peptide" evidence="3">
    <location>
        <begin position="1"/>
        <end position="20"/>
    </location>
</feature>
<dbReference type="InterPro" id="IPR050430">
    <property type="entry name" value="Peptidase_S1"/>
</dbReference>
<keyword evidence="3" id="KW-0732">Signal</keyword>
<gene>
    <name evidence="5" type="ORF">ACFFQA_28770</name>
</gene>
<dbReference type="InterPro" id="IPR043504">
    <property type="entry name" value="Peptidase_S1_PA_chymotrypsin"/>
</dbReference>
<evidence type="ECO:0000313" key="6">
    <source>
        <dbReference type="Proteomes" id="UP001589693"/>
    </source>
</evidence>